<reference evidence="2" key="1">
    <citation type="submission" date="2016-01" db="EMBL/GenBank/DDBJ databases">
        <authorList>
            <person name="Mitreva M."/>
            <person name="Pepin K.H."/>
            <person name="Mihindukulasuriya K.A."/>
            <person name="Fulton R."/>
            <person name="Fronick C."/>
            <person name="O'Laughlin M."/>
            <person name="Miner T."/>
            <person name="Herter B."/>
            <person name="Rosa B.A."/>
            <person name="Cordes M."/>
            <person name="Tomlinson C."/>
            <person name="Wollam A."/>
            <person name="Palsikar V.B."/>
            <person name="Mardis E.R."/>
            <person name="Wilson R.K."/>
        </authorList>
    </citation>
    <scope>NUCLEOTIDE SEQUENCE [LARGE SCALE GENOMIC DNA]</scope>
    <source>
        <strain evidence="2">MJR7716</strain>
    </source>
</reference>
<dbReference type="Proteomes" id="UP000070533">
    <property type="component" value="Unassembled WGS sequence"/>
</dbReference>
<accession>A0A133QMZ4</accession>
<protein>
    <submittedName>
        <fullName evidence="1">Uncharacterized protein</fullName>
    </submittedName>
</protein>
<keyword evidence="2" id="KW-1185">Reference proteome</keyword>
<organism evidence="1 2">
    <name type="scientific">Prevotella corporis</name>
    <dbReference type="NCBI Taxonomy" id="28128"/>
    <lineage>
        <taxon>Bacteria</taxon>
        <taxon>Pseudomonadati</taxon>
        <taxon>Bacteroidota</taxon>
        <taxon>Bacteroidia</taxon>
        <taxon>Bacteroidales</taxon>
        <taxon>Prevotellaceae</taxon>
        <taxon>Prevotella</taxon>
    </lineage>
</organism>
<gene>
    <name evidence="1" type="ORF">HMPREF3226_00164</name>
</gene>
<dbReference type="AlphaFoldDB" id="A0A133QMZ4"/>
<comment type="caution">
    <text evidence="1">The sequence shown here is derived from an EMBL/GenBank/DDBJ whole genome shotgun (WGS) entry which is preliminary data.</text>
</comment>
<dbReference type="EMBL" id="LRQG01000010">
    <property type="protein sequence ID" value="KXA44248.1"/>
    <property type="molecule type" value="Genomic_DNA"/>
</dbReference>
<sequence length="43" mass="4952">MDLSVSDIAFVKYFPISARHHCPITAPKVSYRKVKGQLWFVQS</sequence>
<dbReference type="PATRIC" id="fig|28128.5.peg.164"/>
<evidence type="ECO:0000313" key="1">
    <source>
        <dbReference type="EMBL" id="KXA44248.1"/>
    </source>
</evidence>
<proteinExistence type="predicted"/>
<evidence type="ECO:0000313" key="2">
    <source>
        <dbReference type="Proteomes" id="UP000070533"/>
    </source>
</evidence>
<name>A0A133QMZ4_9BACT</name>